<dbReference type="RefSeq" id="WP_131895622.1">
    <property type="nucleotide sequence ID" value="NZ_SMKZ01000018.1"/>
</dbReference>
<protein>
    <recommendedName>
        <fullName evidence="4">SAF domain-containing protein</fullName>
    </recommendedName>
</protein>
<evidence type="ECO:0000256" key="1">
    <source>
        <dbReference type="SAM" id="SignalP"/>
    </source>
</evidence>
<keyword evidence="1" id="KW-0732">Signal</keyword>
<reference evidence="2 3" key="1">
    <citation type="submission" date="2019-03" db="EMBL/GenBank/DDBJ databases">
        <title>Draft genome sequences of novel Actinobacteria.</title>
        <authorList>
            <person name="Sahin N."/>
            <person name="Ay H."/>
            <person name="Saygin H."/>
        </authorList>
    </citation>
    <scope>NUCLEOTIDE SEQUENCE [LARGE SCALE GENOMIC DNA]</scope>
    <source>
        <strain evidence="2 3">5K138</strain>
    </source>
</reference>
<proteinExistence type="predicted"/>
<feature type="chain" id="PRO_5038732311" description="SAF domain-containing protein" evidence="1">
    <location>
        <begin position="24"/>
        <end position="198"/>
    </location>
</feature>
<name>A0A4R5D7V7_9ACTN</name>
<evidence type="ECO:0008006" key="4">
    <source>
        <dbReference type="Google" id="ProtNLM"/>
    </source>
</evidence>
<keyword evidence="3" id="KW-1185">Reference proteome</keyword>
<evidence type="ECO:0000313" key="3">
    <source>
        <dbReference type="Proteomes" id="UP000294739"/>
    </source>
</evidence>
<organism evidence="2 3">
    <name type="scientific">Jiangella asiatica</name>
    <dbReference type="NCBI Taxonomy" id="2530372"/>
    <lineage>
        <taxon>Bacteria</taxon>
        <taxon>Bacillati</taxon>
        <taxon>Actinomycetota</taxon>
        <taxon>Actinomycetes</taxon>
        <taxon>Jiangellales</taxon>
        <taxon>Jiangellaceae</taxon>
        <taxon>Jiangella</taxon>
    </lineage>
</organism>
<dbReference type="OrthoDB" id="4832949at2"/>
<gene>
    <name evidence="2" type="ORF">E1269_14425</name>
</gene>
<feature type="signal peptide" evidence="1">
    <location>
        <begin position="1"/>
        <end position="23"/>
    </location>
</feature>
<dbReference type="InParanoid" id="A0A4R5D7V7"/>
<evidence type="ECO:0000313" key="2">
    <source>
        <dbReference type="EMBL" id="TDE09506.1"/>
    </source>
</evidence>
<accession>A0A4R5D7V7</accession>
<dbReference type="AlphaFoldDB" id="A0A4R5D7V7"/>
<dbReference type="EMBL" id="SMKZ01000018">
    <property type="protein sequence ID" value="TDE09506.1"/>
    <property type="molecule type" value="Genomic_DNA"/>
</dbReference>
<dbReference type="Proteomes" id="UP000294739">
    <property type="component" value="Unassembled WGS sequence"/>
</dbReference>
<comment type="caution">
    <text evidence="2">The sequence shown here is derived from an EMBL/GenBank/DDBJ whole genome shotgun (WGS) entry which is preliminary data.</text>
</comment>
<sequence>MRTSLRWAIATGTMAAAGVGAIAAAGGFGAAAPPPVQTAAAGEPVDVGPADLAVRAWTVRDDVATRALEGIDGAQAWLVLAAEVTAATELTTRFPAEALALPADLGLDEPEQVVLLPDLLSGPDLQPGLPSQVLLLWPLPADELPADDTSDELSLDYIRLRLDDSTIDASQVWRADGVAATAAVPRDDAVGDELVEDW</sequence>